<sequence>MLPTSISSKILQATVASLSISTSCTILSSFIAPTYAAQTVSEQPSVSHSASDLGKPLNVVSCAVIQNPMPALCKAQGSDMEPSVPAAPKIPFKLENLTIPQVQHSESDLIKFEIFKFQI</sequence>
<proteinExistence type="predicted"/>
<reference evidence="1" key="1">
    <citation type="journal article" date="2023" name="Plants (Basel)">
        <title>Genomic Analysis of Leptolyngbya boryana CZ1 Reveals Efficient Carbon Fixation Modules.</title>
        <authorList>
            <person name="Bai X."/>
            <person name="Wang H."/>
            <person name="Cheng W."/>
            <person name="Wang J."/>
            <person name="Ma M."/>
            <person name="Hu H."/>
            <person name="Song Z."/>
            <person name="Ma H."/>
            <person name="Fan Y."/>
            <person name="Du C."/>
            <person name="Xu J."/>
        </authorList>
    </citation>
    <scope>NUCLEOTIDE SEQUENCE</scope>
    <source>
        <strain evidence="1">CZ1</strain>
    </source>
</reference>
<reference evidence="1" key="2">
    <citation type="submission" date="2023-07" db="EMBL/GenBank/DDBJ databases">
        <authorList>
            <person name="Bai X.-H."/>
            <person name="Wang H.-H."/>
            <person name="Wang J."/>
            <person name="Ma M.-Y."/>
            <person name="Hu H.-H."/>
            <person name="Song Z.-L."/>
            <person name="Ma H.-G."/>
            <person name="Fan Y."/>
            <person name="Du C.-Y."/>
            <person name="Xu J.-C."/>
        </authorList>
    </citation>
    <scope>NUCLEOTIDE SEQUENCE</scope>
    <source>
        <strain evidence="1">CZ1</strain>
    </source>
</reference>
<protein>
    <submittedName>
        <fullName evidence="1">Uncharacterized protein</fullName>
    </submittedName>
</protein>
<dbReference type="RefSeq" id="WP_316426305.1">
    <property type="nucleotide sequence ID" value="NZ_CP130144.1"/>
</dbReference>
<accession>A0AA96WR69</accession>
<organism evidence="1">
    <name type="scientific">Leptolyngbya boryana CZ1</name>
    <dbReference type="NCBI Taxonomy" id="3060204"/>
    <lineage>
        <taxon>Bacteria</taxon>
        <taxon>Bacillati</taxon>
        <taxon>Cyanobacteriota</taxon>
        <taxon>Cyanophyceae</taxon>
        <taxon>Leptolyngbyales</taxon>
        <taxon>Leptolyngbyaceae</taxon>
        <taxon>Leptolyngbya group</taxon>
        <taxon>Leptolyngbya</taxon>
    </lineage>
</organism>
<name>A0AA96WR69_LEPBY</name>
<dbReference type="EMBL" id="CP130144">
    <property type="protein sequence ID" value="WNZ44117.1"/>
    <property type="molecule type" value="Genomic_DNA"/>
</dbReference>
<evidence type="ECO:0000313" key="1">
    <source>
        <dbReference type="EMBL" id="WNZ44117.1"/>
    </source>
</evidence>
<dbReference type="AlphaFoldDB" id="A0AA96WR69"/>
<gene>
    <name evidence="1" type="ORF">Q2T42_20005</name>
</gene>